<protein>
    <recommendedName>
        <fullName evidence="4">Phage holin family protein</fullName>
    </recommendedName>
</protein>
<evidence type="ECO:0000313" key="2">
    <source>
        <dbReference type="EMBL" id="MBB6434675.1"/>
    </source>
</evidence>
<dbReference type="Proteomes" id="UP000540423">
    <property type="component" value="Unassembled WGS sequence"/>
</dbReference>
<sequence>MNQPQSAEPSAADLVKRATEQFSELVREELRLARAEMKDKGKKAGIGGGLYGGAGITAFLALQALVATGIAALALVLPVWASGLIVTAILAALAAILALAGRKKTRSAAPLAPEQAAENVRADIQEIKERAHR</sequence>
<keyword evidence="1" id="KW-0472">Membrane</keyword>
<evidence type="ECO:0000256" key="1">
    <source>
        <dbReference type="SAM" id="Phobius"/>
    </source>
</evidence>
<evidence type="ECO:0000313" key="3">
    <source>
        <dbReference type="Proteomes" id="UP000540423"/>
    </source>
</evidence>
<proteinExistence type="predicted"/>
<feature type="transmembrane region" description="Helical" evidence="1">
    <location>
        <begin position="79"/>
        <end position="100"/>
    </location>
</feature>
<reference evidence="2 3" key="1">
    <citation type="submission" date="2020-08" db="EMBL/GenBank/DDBJ databases">
        <title>Genomic Encyclopedia of Type Strains, Phase IV (KMG-IV): sequencing the most valuable type-strain genomes for metagenomic binning, comparative biology and taxonomic classification.</title>
        <authorList>
            <person name="Goeker M."/>
        </authorList>
    </citation>
    <scope>NUCLEOTIDE SEQUENCE [LARGE SCALE GENOMIC DNA]</scope>
    <source>
        <strain evidence="2 3">DSM 40141</strain>
    </source>
</reference>
<keyword evidence="1" id="KW-1133">Transmembrane helix</keyword>
<dbReference type="InterPro" id="IPR009937">
    <property type="entry name" value="Phage_holin_3_6"/>
</dbReference>
<gene>
    <name evidence="2" type="ORF">HNQ79_001123</name>
</gene>
<dbReference type="AlphaFoldDB" id="A0A7X0HBT8"/>
<dbReference type="Pfam" id="PF07332">
    <property type="entry name" value="Phage_holin_3_6"/>
    <property type="match status" value="1"/>
</dbReference>
<comment type="caution">
    <text evidence="2">The sequence shown here is derived from an EMBL/GenBank/DDBJ whole genome shotgun (WGS) entry which is preliminary data.</text>
</comment>
<organism evidence="2 3">
    <name type="scientific">Streptomyces candidus</name>
    <dbReference type="NCBI Taxonomy" id="67283"/>
    <lineage>
        <taxon>Bacteria</taxon>
        <taxon>Bacillati</taxon>
        <taxon>Actinomycetota</taxon>
        <taxon>Actinomycetes</taxon>
        <taxon>Kitasatosporales</taxon>
        <taxon>Streptomycetaceae</taxon>
        <taxon>Streptomyces</taxon>
    </lineage>
</organism>
<dbReference type="EMBL" id="JACHEM010000002">
    <property type="protein sequence ID" value="MBB6434675.1"/>
    <property type="molecule type" value="Genomic_DNA"/>
</dbReference>
<dbReference type="RefSeq" id="WP_185027454.1">
    <property type="nucleotide sequence ID" value="NZ_BNBN01000002.1"/>
</dbReference>
<keyword evidence="3" id="KW-1185">Reference proteome</keyword>
<name>A0A7X0HBT8_9ACTN</name>
<feature type="transmembrane region" description="Helical" evidence="1">
    <location>
        <begin position="50"/>
        <end position="73"/>
    </location>
</feature>
<keyword evidence="1" id="KW-0812">Transmembrane</keyword>
<evidence type="ECO:0008006" key="4">
    <source>
        <dbReference type="Google" id="ProtNLM"/>
    </source>
</evidence>
<accession>A0A7X0HBT8</accession>